<organism evidence="2 3">
    <name type="scientific">Gymnopus androsaceus JB14</name>
    <dbReference type="NCBI Taxonomy" id="1447944"/>
    <lineage>
        <taxon>Eukaryota</taxon>
        <taxon>Fungi</taxon>
        <taxon>Dikarya</taxon>
        <taxon>Basidiomycota</taxon>
        <taxon>Agaricomycotina</taxon>
        <taxon>Agaricomycetes</taxon>
        <taxon>Agaricomycetidae</taxon>
        <taxon>Agaricales</taxon>
        <taxon>Marasmiineae</taxon>
        <taxon>Omphalotaceae</taxon>
        <taxon>Gymnopus</taxon>
    </lineage>
</organism>
<feature type="transmembrane region" description="Helical" evidence="1">
    <location>
        <begin position="46"/>
        <end position="64"/>
    </location>
</feature>
<name>A0A6A4HH54_9AGAR</name>
<dbReference type="Proteomes" id="UP000799118">
    <property type="component" value="Unassembled WGS sequence"/>
</dbReference>
<accession>A0A6A4HH54</accession>
<dbReference type="PANTHER" id="PTHR39470">
    <property type="entry name" value="CHROMOSOME 10, WHOLE GENOME SHOTGUN SEQUENCE"/>
    <property type="match status" value="1"/>
</dbReference>
<dbReference type="AlphaFoldDB" id="A0A6A4HH54"/>
<keyword evidence="1" id="KW-1133">Transmembrane helix</keyword>
<feature type="transmembrane region" description="Helical" evidence="1">
    <location>
        <begin position="7"/>
        <end position="26"/>
    </location>
</feature>
<reference evidence="2" key="1">
    <citation type="journal article" date="2019" name="Environ. Microbiol.">
        <title>Fungal ecological strategies reflected in gene transcription - a case study of two litter decomposers.</title>
        <authorList>
            <person name="Barbi F."/>
            <person name="Kohler A."/>
            <person name="Barry K."/>
            <person name="Baskaran P."/>
            <person name="Daum C."/>
            <person name="Fauchery L."/>
            <person name="Ihrmark K."/>
            <person name="Kuo A."/>
            <person name="LaButti K."/>
            <person name="Lipzen A."/>
            <person name="Morin E."/>
            <person name="Grigoriev I.V."/>
            <person name="Henrissat B."/>
            <person name="Lindahl B."/>
            <person name="Martin F."/>
        </authorList>
    </citation>
    <scope>NUCLEOTIDE SEQUENCE</scope>
    <source>
        <strain evidence="2">JB14</strain>
    </source>
</reference>
<evidence type="ECO:0000313" key="3">
    <source>
        <dbReference type="Proteomes" id="UP000799118"/>
    </source>
</evidence>
<dbReference type="EMBL" id="ML769513">
    <property type="protein sequence ID" value="KAE9396464.1"/>
    <property type="molecule type" value="Genomic_DNA"/>
</dbReference>
<keyword evidence="1" id="KW-0472">Membrane</keyword>
<protein>
    <submittedName>
        <fullName evidence="2">Uncharacterized protein</fullName>
    </submittedName>
</protein>
<keyword evidence="3" id="KW-1185">Reference proteome</keyword>
<proteinExistence type="predicted"/>
<dbReference type="OrthoDB" id="4218123at2759"/>
<sequence>MTAAGASLLAYIVTSLTVLITYFIFFPPNSQSKYQYSTTPAYLRPTLSFLVLGHTLFILYELLLDPPTNLFTGLDLPLTYPVDSIRSLLLMLADDPSSGLPSGIERVLTRLGSAAMRILYVRFGHDAIATCEYCSSWDDFALFALPGALWEYLRETLIMGALTLKGTRHSQHRTLGVGALCAAAMFEAYLILTATISIPKELVYSSEAWQRVERLYGGQGVIMWHDALLLVRRITFLTLPIIVHFILKPSPLTLSASANPNTLRQGEIAQVTPESLALNTLQGLTTKLQLLRLTRGAIPRHPTLRTRADNYWVKERQEGEWVRDDEDVRRVARGVGIGFDEG</sequence>
<evidence type="ECO:0000256" key="1">
    <source>
        <dbReference type="SAM" id="Phobius"/>
    </source>
</evidence>
<dbReference type="PANTHER" id="PTHR39470:SF1">
    <property type="entry name" value="CHORISMATE SYNTHASE PROTEIN"/>
    <property type="match status" value="1"/>
</dbReference>
<evidence type="ECO:0000313" key="2">
    <source>
        <dbReference type="EMBL" id="KAE9396464.1"/>
    </source>
</evidence>
<gene>
    <name evidence="2" type="ORF">BT96DRAFT_884754</name>
</gene>
<feature type="transmembrane region" description="Helical" evidence="1">
    <location>
        <begin position="175"/>
        <end position="198"/>
    </location>
</feature>
<keyword evidence="1" id="KW-0812">Transmembrane</keyword>